<dbReference type="GO" id="GO:0046872">
    <property type="term" value="F:metal ion binding"/>
    <property type="evidence" value="ECO:0007669"/>
    <property type="project" value="UniProtKB-KW"/>
</dbReference>
<comment type="subunit">
    <text evidence="10">The complex is composed of two ATP-binding proteins (ModC), two transmembrane proteins (ModB) and a solute-binding protein (ModA).</text>
</comment>
<name>A0A9D1HJP7_9FIRM</name>
<dbReference type="Gene3D" id="3.40.190.10">
    <property type="entry name" value="Periplasmic binding protein-like II"/>
    <property type="match status" value="2"/>
</dbReference>
<keyword evidence="5 13" id="KW-0479">Metal-binding</keyword>
<feature type="chain" id="PRO_5038402844" description="Molybdate-binding protein ModA" evidence="15">
    <location>
        <begin position="20"/>
        <end position="290"/>
    </location>
</feature>
<feature type="binding site" evidence="13">
    <location>
        <position position="200"/>
    </location>
    <ligand>
        <name>molybdate</name>
        <dbReference type="ChEBI" id="CHEBI:36264"/>
    </ligand>
</feature>
<evidence type="ECO:0000256" key="7">
    <source>
        <dbReference type="ARBA" id="ARBA00023136"/>
    </source>
</evidence>
<dbReference type="PANTHER" id="PTHR30632">
    <property type="entry name" value="MOLYBDATE-BINDING PERIPLASMIC PROTEIN"/>
    <property type="match status" value="1"/>
</dbReference>
<keyword evidence="8" id="KW-0826">Tungsten</keyword>
<evidence type="ECO:0000313" key="16">
    <source>
        <dbReference type="EMBL" id="HIU03432.1"/>
    </source>
</evidence>
<evidence type="ECO:0000256" key="8">
    <source>
        <dbReference type="ARBA" id="ARBA00023245"/>
    </source>
</evidence>
<dbReference type="Pfam" id="PF13531">
    <property type="entry name" value="SBP_bac_11"/>
    <property type="match status" value="1"/>
</dbReference>
<dbReference type="GO" id="GO:0005886">
    <property type="term" value="C:plasma membrane"/>
    <property type="evidence" value="ECO:0007669"/>
    <property type="project" value="UniProtKB-SubCell"/>
</dbReference>
<feature type="binding site" evidence="13">
    <location>
        <position position="93"/>
    </location>
    <ligand>
        <name>molybdate</name>
        <dbReference type="ChEBI" id="CHEBI:36264"/>
    </ligand>
</feature>
<evidence type="ECO:0000256" key="13">
    <source>
        <dbReference type="PIRSR" id="PIRSR004846-1"/>
    </source>
</evidence>
<dbReference type="EMBL" id="DVLT01000055">
    <property type="protein sequence ID" value="HIU03432.1"/>
    <property type="molecule type" value="Genomic_DNA"/>
</dbReference>
<evidence type="ECO:0000313" key="17">
    <source>
        <dbReference type="Proteomes" id="UP000824164"/>
    </source>
</evidence>
<evidence type="ECO:0000256" key="10">
    <source>
        <dbReference type="ARBA" id="ARBA00062515"/>
    </source>
</evidence>
<comment type="subcellular location">
    <subcellularLocation>
        <location evidence="1">Cell membrane</location>
    </subcellularLocation>
</comment>
<keyword evidence="6 15" id="KW-0732">Signal</keyword>
<comment type="function">
    <text evidence="9">Involved in the transport of molybdenum into the cell. Part of the binding-protein-dependent transport system ModABCD.</text>
</comment>
<dbReference type="NCBIfam" id="TIGR01256">
    <property type="entry name" value="modA"/>
    <property type="match status" value="1"/>
</dbReference>
<feature type="binding site" evidence="13">
    <location>
        <position position="218"/>
    </location>
    <ligand>
        <name>molybdate</name>
        <dbReference type="ChEBI" id="CHEBI:36264"/>
    </ligand>
</feature>
<dbReference type="GO" id="GO:0015689">
    <property type="term" value="P:molybdate ion transport"/>
    <property type="evidence" value="ECO:0007669"/>
    <property type="project" value="InterPro"/>
</dbReference>
<accession>A0A9D1HJP7</accession>
<evidence type="ECO:0000256" key="11">
    <source>
        <dbReference type="ARBA" id="ARBA00073171"/>
    </source>
</evidence>
<feature type="region of interest" description="Disordered" evidence="14">
    <location>
        <begin position="26"/>
        <end position="51"/>
    </location>
</feature>
<dbReference type="PANTHER" id="PTHR30632:SF0">
    <property type="entry name" value="SULFATE-BINDING PROTEIN"/>
    <property type="match status" value="1"/>
</dbReference>
<organism evidence="16 17">
    <name type="scientific">Candidatus Onthocola gallistercoris</name>
    <dbReference type="NCBI Taxonomy" id="2840876"/>
    <lineage>
        <taxon>Bacteria</taxon>
        <taxon>Bacillati</taxon>
        <taxon>Bacillota</taxon>
        <taxon>Bacilli</taxon>
        <taxon>Candidatus Onthocola</taxon>
    </lineage>
</organism>
<proteinExistence type="inferred from homology"/>
<dbReference type="FunFam" id="3.40.190.10:FF:000030">
    <property type="entry name" value="Molybdate ABC transporter substrate-binding protein"/>
    <property type="match status" value="1"/>
</dbReference>
<reference evidence="16" key="2">
    <citation type="journal article" date="2021" name="PeerJ">
        <title>Extensive microbial diversity within the chicken gut microbiome revealed by metagenomics and culture.</title>
        <authorList>
            <person name="Gilroy R."/>
            <person name="Ravi A."/>
            <person name="Getino M."/>
            <person name="Pursley I."/>
            <person name="Horton D.L."/>
            <person name="Alikhan N.F."/>
            <person name="Baker D."/>
            <person name="Gharbi K."/>
            <person name="Hall N."/>
            <person name="Watson M."/>
            <person name="Adriaenssens E.M."/>
            <person name="Foster-Nyarko E."/>
            <person name="Jarju S."/>
            <person name="Secka A."/>
            <person name="Antonio M."/>
            <person name="Oren A."/>
            <person name="Chaudhuri R.R."/>
            <person name="La Ragione R."/>
            <person name="Hildebrand F."/>
            <person name="Pallen M.J."/>
        </authorList>
    </citation>
    <scope>NUCLEOTIDE SEQUENCE</scope>
    <source>
        <strain evidence="16">CHK187-14744</strain>
    </source>
</reference>
<keyword evidence="4" id="KW-1003">Cell membrane</keyword>
<protein>
    <recommendedName>
        <fullName evidence="11">Molybdate-binding protein ModA</fullName>
    </recommendedName>
    <alternativeName>
        <fullName evidence="12">Molybdate/tungstate-binding protein ModA</fullName>
    </alternativeName>
</protein>
<evidence type="ECO:0000256" key="9">
    <source>
        <dbReference type="ARBA" id="ARBA00056002"/>
    </source>
</evidence>
<gene>
    <name evidence="16" type="primary">modA</name>
    <name evidence="16" type="ORF">IAB63_09305</name>
</gene>
<feature type="binding site" evidence="13">
    <location>
        <position position="65"/>
    </location>
    <ligand>
        <name>molybdate</name>
        <dbReference type="ChEBI" id="CHEBI:36264"/>
    </ligand>
</feature>
<sequence>MKKIIATFCTLSLLIGALAGCSATSETQSTTSADTSAEETTAETAGGSTAGTAEETEIQVFIAASLSEAMTEIAAEYNKEHPEVTITYNADSSGTLMQQIEEGFECDLFFSASTDEVDELNEQGYVMDGSIKQLLENSVVLISAKDSGTAVTGFENITDAANLALAGESVPVGKYSREIFTNLGIYDDVMSMEINECKNVTAVKEAVKEGANEVGTVYYSDAYSVKDDVDIIASADSSLLDTPIIYPAALIKNDQADEAQTAAAEAFLEYLSSDTAKQIFSDYMFIIHEE</sequence>
<comment type="similarity">
    <text evidence="2">Belongs to the bacterial solute-binding protein ModA family.</text>
</comment>
<dbReference type="InterPro" id="IPR005950">
    <property type="entry name" value="ModA"/>
</dbReference>
<evidence type="ECO:0000256" key="4">
    <source>
        <dbReference type="ARBA" id="ARBA00022475"/>
    </source>
</evidence>
<evidence type="ECO:0000256" key="1">
    <source>
        <dbReference type="ARBA" id="ARBA00004236"/>
    </source>
</evidence>
<dbReference type="Proteomes" id="UP000824164">
    <property type="component" value="Unassembled WGS sequence"/>
</dbReference>
<dbReference type="AlphaFoldDB" id="A0A9D1HJP7"/>
<keyword evidence="3" id="KW-0813">Transport</keyword>
<dbReference type="SUPFAM" id="SSF53850">
    <property type="entry name" value="Periplasmic binding protein-like II"/>
    <property type="match status" value="1"/>
</dbReference>
<evidence type="ECO:0000256" key="5">
    <source>
        <dbReference type="ARBA" id="ARBA00022723"/>
    </source>
</evidence>
<keyword evidence="7" id="KW-0472">Membrane</keyword>
<keyword evidence="13" id="KW-0500">Molybdenum</keyword>
<feature type="signal peptide" evidence="15">
    <location>
        <begin position="1"/>
        <end position="19"/>
    </location>
</feature>
<feature type="compositionally biased region" description="Low complexity" evidence="14">
    <location>
        <begin position="42"/>
        <end position="51"/>
    </location>
</feature>
<feature type="compositionally biased region" description="Low complexity" evidence="14">
    <location>
        <begin position="26"/>
        <end position="35"/>
    </location>
</feature>
<comment type="caution">
    <text evidence="16">The sequence shown here is derived from an EMBL/GenBank/DDBJ whole genome shotgun (WGS) entry which is preliminary data.</text>
</comment>
<dbReference type="PROSITE" id="PS51257">
    <property type="entry name" value="PROKAR_LIPOPROTEIN"/>
    <property type="match status" value="1"/>
</dbReference>
<evidence type="ECO:0000256" key="12">
    <source>
        <dbReference type="ARBA" id="ARBA00078141"/>
    </source>
</evidence>
<evidence type="ECO:0000256" key="15">
    <source>
        <dbReference type="SAM" id="SignalP"/>
    </source>
</evidence>
<dbReference type="GO" id="GO:0030973">
    <property type="term" value="F:molybdate ion binding"/>
    <property type="evidence" value="ECO:0007669"/>
    <property type="project" value="TreeGrafter"/>
</dbReference>
<evidence type="ECO:0000256" key="14">
    <source>
        <dbReference type="SAM" id="MobiDB-lite"/>
    </source>
</evidence>
<reference evidence="16" key="1">
    <citation type="submission" date="2020-10" db="EMBL/GenBank/DDBJ databases">
        <authorList>
            <person name="Gilroy R."/>
        </authorList>
    </citation>
    <scope>NUCLEOTIDE SEQUENCE</scope>
    <source>
        <strain evidence="16">CHK187-14744</strain>
    </source>
</reference>
<evidence type="ECO:0000256" key="3">
    <source>
        <dbReference type="ARBA" id="ARBA00022448"/>
    </source>
</evidence>
<evidence type="ECO:0000256" key="2">
    <source>
        <dbReference type="ARBA" id="ARBA00009175"/>
    </source>
</evidence>
<evidence type="ECO:0000256" key="6">
    <source>
        <dbReference type="ARBA" id="ARBA00022729"/>
    </source>
</evidence>
<dbReference type="PIRSF" id="PIRSF004846">
    <property type="entry name" value="ModA"/>
    <property type="match status" value="1"/>
</dbReference>
<dbReference type="InterPro" id="IPR050682">
    <property type="entry name" value="ModA/WtpA"/>
</dbReference>